<keyword evidence="3" id="KW-1185">Reference proteome</keyword>
<accession>A0A8R1IHT3</accession>
<proteinExistence type="predicted"/>
<feature type="domain" description="Sec23/Sec24 trunk" evidence="1">
    <location>
        <begin position="25"/>
        <end position="252"/>
    </location>
</feature>
<evidence type="ECO:0000313" key="3">
    <source>
        <dbReference type="Proteomes" id="UP000005237"/>
    </source>
</evidence>
<dbReference type="GO" id="GO:0008270">
    <property type="term" value="F:zinc ion binding"/>
    <property type="evidence" value="ECO:0007669"/>
    <property type="project" value="TreeGrafter"/>
</dbReference>
<dbReference type="GO" id="GO:0030127">
    <property type="term" value="C:COPII vesicle coat"/>
    <property type="evidence" value="ECO:0007669"/>
    <property type="project" value="InterPro"/>
</dbReference>
<evidence type="ECO:0000259" key="1">
    <source>
        <dbReference type="Pfam" id="PF04811"/>
    </source>
</evidence>
<sequence length="260" mass="28424">MRPELCLGAYDLVATKQYCKNGLAPKEPAFIFMIDVSYSAISNGMLPLLCQNMEKVLRNLPRESGQLESTIRVGLATFDQVVHFFDLSSASPKMLVMTDVQEPFVPLVDGLLLPYNEALPGLRAALSEIPKIFSQSKTTETILQPVVQAGLDALKCADRAGKLIVFSTVLPTFEAPGKLKSKNDRSLLGTEKEKTALVPQDESYTKLGEQCVKFGVTVDLFLFPSGFIDVATIGQLSAVSGGSIFKFQYFSAVQRWNSNA</sequence>
<dbReference type="CDD" id="cd01479">
    <property type="entry name" value="Sec24-like"/>
    <property type="match status" value="1"/>
</dbReference>
<dbReference type="GO" id="GO:0070971">
    <property type="term" value="C:endoplasmic reticulum exit site"/>
    <property type="evidence" value="ECO:0007669"/>
    <property type="project" value="TreeGrafter"/>
</dbReference>
<dbReference type="InterPro" id="IPR036465">
    <property type="entry name" value="vWFA_dom_sf"/>
</dbReference>
<organism evidence="2 3">
    <name type="scientific">Caenorhabditis japonica</name>
    <dbReference type="NCBI Taxonomy" id="281687"/>
    <lineage>
        <taxon>Eukaryota</taxon>
        <taxon>Metazoa</taxon>
        <taxon>Ecdysozoa</taxon>
        <taxon>Nematoda</taxon>
        <taxon>Chromadorea</taxon>
        <taxon>Rhabditida</taxon>
        <taxon>Rhabditina</taxon>
        <taxon>Rhabditomorpha</taxon>
        <taxon>Rhabditoidea</taxon>
        <taxon>Rhabditidae</taxon>
        <taxon>Peloderinae</taxon>
        <taxon>Caenorhabditis</taxon>
    </lineage>
</organism>
<name>A0A8R1IHT3_CAEJA</name>
<dbReference type="SUPFAM" id="SSF53300">
    <property type="entry name" value="vWA-like"/>
    <property type="match status" value="1"/>
</dbReference>
<protein>
    <submittedName>
        <fullName evidence="2">Sec23_trunk domain-containing protein</fullName>
    </submittedName>
</protein>
<dbReference type="GO" id="GO:0090110">
    <property type="term" value="P:COPII-coated vesicle cargo loading"/>
    <property type="evidence" value="ECO:0007669"/>
    <property type="project" value="TreeGrafter"/>
</dbReference>
<dbReference type="InterPro" id="IPR006896">
    <property type="entry name" value="Sec23/24_trunk_dom"/>
</dbReference>
<reference evidence="2" key="2">
    <citation type="submission" date="2022-06" db="UniProtKB">
        <authorList>
            <consortium name="EnsemblMetazoa"/>
        </authorList>
    </citation>
    <scope>IDENTIFICATION</scope>
    <source>
        <strain evidence="2">DF5081</strain>
    </source>
</reference>
<dbReference type="InterPro" id="IPR050550">
    <property type="entry name" value="SEC23_SEC24_subfamily"/>
</dbReference>
<dbReference type="Pfam" id="PF04811">
    <property type="entry name" value="Sec23_trunk"/>
    <property type="match status" value="1"/>
</dbReference>
<evidence type="ECO:0000313" key="2">
    <source>
        <dbReference type="EnsemblMetazoa" id="CJA34128b.1"/>
    </source>
</evidence>
<dbReference type="GO" id="GO:0000149">
    <property type="term" value="F:SNARE binding"/>
    <property type="evidence" value="ECO:0007669"/>
    <property type="project" value="TreeGrafter"/>
</dbReference>
<dbReference type="PANTHER" id="PTHR13803:SF4">
    <property type="entry name" value="SECRETORY 24CD, ISOFORM C"/>
    <property type="match status" value="1"/>
</dbReference>
<dbReference type="PANTHER" id="PTHR13803">
    <property type="entry name" value="SEC24-RELATED PROTEIN"/>
    <property type="match status" value="1"/>
</dbReference>
<dbReference type="EnsemblMetazoa" id="CJA34128b.1">
    <property type="protein sequence ID" value="CJA34128b.1"/>
    <property type="gene ID" value="WBGene00209975"/>
</dbReference>
<reference evidence="3" key="1">
    <citation type="submission" date="2010-08" db="EMBL/GenBank/DDBJ databases">
        <authorList>
            <consortium name="Caenorhabditis japonica Sequencing Consortium"/>
            <person name="Wilson R.K."/>
        </authorList>
    </citation>
    <scope>NUCLEOTIDE SEQUENCE [LARGE SCALE GENOMIC DNA]</scope>
    <source>
        <strain evidence="3">DF5081</strain>
    </source>
</reference>
<dbReference type="Proteomes" id="UP000005237">
    <property type="component" value="Unassembled WGS sequence"/>
</dbReference>
<dbReference type="InterPro" id="IPR041742">
    <property type="entry name" value="Sec24-like_trunk_dom"/>
</dbReference>
<dbReference type="Gene3D" id="3.40.50.410">
    <property type="entry name" value="von Willebrand factor, type A domain"/>
    <property type="match status" value="1"/>
</dbReference>
<dbReference type="AlphaFoldDB" id="A0A8R1IHT3"/>
<dbReference type="GO" id="GO:0006886">
    <property type="term" value="P:intracellular protein transport"/>
    <property type="evidence" value="ECO:0007669"/>
    <property type="project" value="InterPro"/>
</dbReference>